<gene>
    <name evidence="1" type="ORF">FA13DRAFT_1717045</name>
</gene>
<evidence type="ECO:0000313" key="1">
    <source>
        <dbReference type="EMBL" id="TEB21297.1"/>
    </source>
</evidence>
<keyword evidence="2" id="KW-1185">Reference proteome</keyword>
<accession>A0A4Y7SHC1</accession>
<organism evidence="1 2">
    <name type="scientific">Coprinellus micaceus</name>
    <name type="common">Glistening ink-cap mushroom</name>
    <name type="synonym">Coprinus micaceus</name>
    <dbReference type="NCBI Taxonomy" id="71717"/>
    <lineage>
        <taxon>Eukaryota</taxon>
        <taxon>Fungi</taxon>
        <taxon>Dikarya</taxon>
        <taxon>Basidiomycota</taxon>
        <taxon>Agaricomycotina</taxon>
        <taxon>Agaricomycetes</taxon>
        <taxon>Agaricomycetidae</taxon>
        <taxon>Agaricales</taxon>
        <taxon>Agaricineae</taxon>
        <taxon>Psathyrellaceae</taxon>
        <taxon>Coprinellus</taxon>
    </lineage>
</organism>
<sequence>MPINEMVLDELRPDIGWLLSLVHSPLSGLRPATMGIPIRYHRNLVCVSEIGGAGLNDPGIQEGTLLTPVRIIRPDDHRGCPSLQSLVRLKSLRRDTVTWRLGWEKDLVTPTLKSLLPSTESLPSTFNICLRRLCLRLSAIKGGHHGDRYCWLAAAVQASNAVARPQQQLVLVTTDGAITLALYYLVGIK</sequence>
<name>A0A4Y7SHC1_COPMI</name>
<proteinExistence type="predicted"/>
<reference evidence="1 2" key="1">
    <citation type="journal article" date="2019" name="Nat. Ecol. Evol.">
        <title>Megaphylogeny resolves global patterns of mushroom evolution.</title>
        <authorList>
            <person name="Varga T."/>
            <person name="Krizsan K."/>
            <person name="Foldi C."/>
            <person name="Dima B."/>
            <person name="Sanchez-Garcia M."/>
            <person name="Sanchez-Ramirez S."/>
            <person name="Szollosi G.J."/>
            <person name="Szarkandi J.G."/>
            <person name="Papp V."/>
            <person name="Albert L."/>
            <person name="Andreopoulos W."/>
            <person name="Angelini C."/>
            <person name="Antonin V."/>
            <person name="Barry K.W."/>
            <person name="Bougher N.L."/>
            <person name="Buchanan P."/>
            <person name="Buyck B."/>
            <person name="Bense V."/>
            <person name="Catcheside P."/>
            <person name="Chovatia M."/>
            <person name="Cooper J."/>
            <person name="Damon W."/>
            <person name="Desjardin D."/>
            <person name="Finy P."/>
            <person name="Geml J."/>
            <person name="Haridas S."/>
            <person name="Hughes K."/>
            <person name="Justo A."/>
            <person name="Karasinski D."/>
            <person name="Kautmanova I."/>
            <person name="Kiss B."/>
            <person name="Kocsube S."/>
            <person name="Kotiranta H."/>
            <person name="LaButti K.M."/>
            <person name="Lechner B.E."/>
            <person name="Liimatainen K."/>
            <person name="Lipzen A."/>
            <person name="Lukacs Z."/>
            <person name="Mihaltcheva S."/>
            <person name="Morgado L.N."/>
            <person name="Niskanen T."/>
            <person name="Noordeloos M.E."/>
            <person name="Ohm R.A."/>
            <person name="Ortiz-Santana B."/>
            <person name="Ovrebo C."/>
            <person name="Racz N."/>
            <person name="Riley R."/>
            <person name="Savchenko A."/>
            <person name="Shiryaev A."/>
            <person name="Soop K."/>
            <person name="Spirin V."/>
            <person name="Szebenyi C."/>
            <person name="Tomsovsky M."/>
            <person name="Tulloss R.E."/>
            <person name="Uehling J."/>
            <person name="Grigoriev I.V."/>
            <person name="Vagvolgyi C."/>
            <person name="Papp T."/>
            <person name="Martin F.M."/>
            <person name="Miettinen O."/>
            <person name="Hibbett D.S."/>
            <person name="Nagy L.G."/>
        </authorList>
    </citation>
    <scope>NUCLEOTIDE SEQUENCE [LARGE SCALE GENOMIC DNA]</scope>
    <source>
        <strain evidence="1 2">FP101781</strain>
    </source>
</reference>
<protein>
    <submittedName>
        <fullName evidence="1">Uncharacterized protein</fullName>
    </submittedName>
</protein>
<dbReference type="AlphaFoldDB" id="A0A4Y7SHC1"/>
<comment type="caution">
    <text evidence="1">The sequence shown here is derived from an EMBL/GenBank/DDBJ whole genome shotgun (WGS) entry which is preliminary data.</text>
</comment>
<dbReference type="EMBL" id="QPFP01000115">
    <property type="protein sequence ID" value="TEB21297.1"/>
    <property type="molecule type" value="Genomic_DNA"/>
</dbReference>
<dbReference type="Proteomes" id="UP000298030">
    <property type="component" value="Unassembled WGS sequence"/>
</dbReference>
<evidence type="ECO:0000313" key="2">
    <source>
        <dbReference type="Proteomes" id="UP000298030"/>
    </source>
</evidence>